<dbReference type="SUPFAM" id="SSF63817">
    <property type="entry name" value="Sortase"/>
    <property type="match status" value="1"/>
</dbReference>
<dbReference type="InterPro" id="IPR023365">
    <property type="entry name" value="Sortase_dom-sf"/>
</dbReference>
<dbReference type="OrthoDB" id="3734011at2"/>
<dbReference type="InterPro" id="IPR042001">
    <property type="entry name" value="Sortase_F"/>
</dbReference>
<name>A0A9X5LRQ4_9ACTN</name>
<dbReference type="InterPro" id="IPR005754">
    <property type="entry name" value="Sortase"/>
</dbReference>
<feature type="compositionally biased region" description="Polar residues" evidence="2">
    <location>
        <begin position="71"/>
        <end position="85"/>
    </location>
</feature>
<dbReference type="EMBL" id="JNBU01000061">
    <property type="protein sequence ID" value="OCT41993.1"/>
    <property type="molecule type" value="Genomic_DNA"/>
</dbReference>
<evidence type="ECO:0008006" key="5">
    <source>
        <dbReference type="Google" id="ProtNLM"/>
    </source>
</evidence>
<reference evidence="4" key="1">
    <citation type="submission" date="2014-05" db="EMBL/GenBank/DDBJ databases">
        <authorList>
            <person name="Jahns A.C."/>
            <person name="Eilers H."/>
            <person name="Alexeyev O.A."/>
        </authorList>
    </citation>
    <scope>NUCLEOTIDE SEQUENCE [LARGE SCALE GENOMIC DNA]</scope>
    <source>
        <strain evidence="4">DSM 20700</strain>
    </source>
</reference>
<evidence type="ECO:0000256" key="1">
    <source>
        <dbReference type="ARBA" id="ARBA00022801"/>
    </source>
</evidence>
<proteinExistence type="predicted"/>
<dbReference type="GO" id="GO:0016787">
    <property type="term" value="F:hydrolase activity"/>
    <property type="evidence" value="ECO:0007669"/>
    <property type="project" value="UniProtKB-KW"/>
</dbReference>
<comment type="caution">
    <text evidence="4">The sequence shown here is derived from an EMBL/GenBank/DDBJ whole genome shotgun (WGS) entry which is preliminary data.</text>
</comment>
<keyword evidence="1" id="KW-0378">Hydrolase</keyword>
<accession>A0A9X5LRQ4</accession>
<feature type="region of interest" description="Disordered" evidence="2">
    <location>
        <begin position="55"/>
        <end position="94"/>
    </location>
</feature>
<evidence type="ECO:0000256" key="2">
    <source>
        <dbReference type="SAM" id="MobiDB-lite"/>
    </source>
</evidence>
<dbReference type="AlphaFoldDB" id="A0A9X5LRQ4"/>
<feature type="transmembrane region" description="Helical" evidence="3">
    <location>
        <begin position="31"/>
        <end position="51"/>
    </location>
</feature>
<gene>
    <name evidence="4" type="ORF">L860_13160</name>
</gene>
<dbReference type="Pfam" id="PF04203">
    <property type="entry name" value="Sortase"/>
    <property type="match status" value="1"/>
</dbReference>
<keyword evidence="3" id="KW-0472">Membrane</keyword>
<dbReference type="Gene3D" id="2.40.260.10">
    <property type="entry name" value="Sortase"/>
    <property type="match status" value="1"/>
</dbReference>
<organism evidence="4">
    <name type="scientific">Cutibacterium granulosum DSM 20700</name>
    <dbReference type="NCBI Taxonomy" id="1160719"/>
    <lineage>
        <taxon>Bacteria</taxon>
        <taxon>Bacillati</taxon>
        <taxon>Actinomycetota</taxon>
        <taxon>Actinomycetes</taxon>
        <taxon>Propionibacteriales</taxon>
        <taxon>Propionibacteriaceae</taxon>
        <taxon>Cutibacterium</taxon>
    </lineage>
</organism>
<evidence type="ECO:0000256" key="3">
    <source>
        <dbReference type="SAM" id="Phobius"/>
    </source>
</evidence>
<protein>
    <recommendedName>
        <fullName evidence="5">Sortase family protein</fullName>
    </recommendedName>
</protein>
<dbReference type="RefSeq" id="WP_155942684.1">
    <property type="nucleotide sequence ID" value="NZ_AOSS01000346.1"/>
</dbReference>
<keyword evidence="3" id="KW-0812">Transmembrane</keyword>
<sequence>MSESNSPMPSNEGHQPTHAGPQRGKKPHRGAIIGIIVVALAIIIAVVAIVLHQKKDDDETSSSAVPAATDITPTARSQASSTSDLPNGCSAKGSAIDPTKVKIESLNIDAKVSAAGVDSKTNAPGVPPLNDPVNFTWYNKSVKPGAPQGMSLLMTHTYHKGGASGNKIHESLKPGDVVRVSSGDKTMCYKVTNQRKIYVDKYSADDAKFVYNKNGTPRIGILICWDWDKNDKEWDSREVYVAEAMYS</sequence>
<evidence type="ECO:0000313" key="4">
    <source>
        <dbReference type="EMBL" id="OCT41993.1"/>
    </source>
</evidence>
<keyword evidence="3" id="KW-1133">Transmembrane helix</keyword>
<dbReference type="CDD" id="cd05829">
    <property type="entry name" value="Sortase_F"/>
    <property type="match status" value="1"/>
</dbReference>
<feature type="compositionally biased region" description="Polar residues" evidence="2">
    <location>
        <begin position="1"/>
        <end position="14"/>
    </location>
</feature>
<feature type="region of interest" description="Disordered" evidence="2">
    <location>
        <begin position="1"/>
        <end position="26"/>
    </location>
</feature>